<evidence type="ECO:0000313" key="1">
    <source>
        <dbReference type="EMBL" id="AHJ32904.1"/>
    </source>
</evidence>
<gene>
    <name evidence="1" type="ORF">AF91_06810</name>
</gene>
<dbReference type="EMBL" id="CP007122">
    <property type="protein sequence ID" value="AHJ32904.1"/>
    <property type="molecule type" value="Genomic_DNA"/>
</dbReference>
<name>A0A806L832_LACPA</name>
<sequence length="53" mass="5573">MNGGAGSAIVLPCEAELNKVLALSKGEQRCQQTPVVGQTNFSWHNSGMNSAIK</sequence>
<dbReference type="AlphaFoldDB" id="A0A806L832"/>
<evidence type="ECO:0000313" key="2">
    <source>
        <dbReference type="Proteomes" id="UP000019441"/>
    </source>
</evidence>
<reference evidence="1 2" key="1">
    <citation type="journal article" date="2014" name="Genome Announc.">
        <title>Whole Genome Sequence of the Probiotic Strain Lactobacillus paracasei N1115, Isolated from Traditional Chinese Fermented Milk.</title>
        <authorList>
            <person name="Wang S."/>
            <person name="Zhu H."/>
            <person name="He F."/>
            <person name="Luo Y."/>
            <person name="Kang Z."/>
            <person name="Lu C."/>
            <person name="Feng L."/>
            <person name="Lu X."/>
            <person name="Xue Y."/>
            <person name="Wang H."/>
        </authorList>
    </citation>
    <scope>NUCLEOTIDE SEQUENCE [LARGE SCALE GENOMIC DNA]</scope>
    <source>
        <strain evidence="1 2">N1115</strain>
    </source>
</reference>
<dbReference type="KEGG" id="lpq:AF91_06810"/>
<dbReference type="Proteomes" id="UP000019441">
    <property type="component" value="Chromosome"/>
</dbReference>
<organism evidence="1 2">
    <name type="scientific">Lacticaseibacillus paracasei N1115</name>
    <dbReference type="NCBI Taxonomy" id="1446494"/>
    <lineage>
        <taxon>Bacteria</taxon>
        <taxon>Bacillati</taxon>
        <taxon>Bacillota</taxon>
        <taxon>Bacilli</taxon>
        <taxon>Lactobacillales</taxon>
        <taxon>Lactobacillaceae</taxon>
        <taxon>Lacticaseibacillus</taxon>
    </lineage>
</organism>
<accession>A0A806L832</accession>
<protein>
    <submittedName>
        <fullName evidence="1">Uncharacterized protein</fullName>
    </submittedName>
</protein>
<proteinExistence type="predicted"/>